<protein>
    <submittedName>
        <fullName evidence="5">Oxidoreductase</fullName>
    </submittedName>
</protein>
<keyword evidence="3" id="KW-0408">Iron</keyword>
<dbReference type="RefSeq" id="WP_113421072.1">
    <property type="nucleotide sequence ID" value="NZ_BLAI01000001.1"/>
</dbReference>
<keyword evidence="2" id="KW-0560">Oxidoreductase</keyword>
<sequence length="205" mass="21728">MSNPEEAPASGVTRRTLLAGTITSATAISVGAASKEQEARLAAVSTQSTVPIKMKINGQPYQFSVDPRTSLLDLLRDHAGLTGTKKGCDHGQCGACTVLTDGKRTLSCMSFAAMNDGHKITTIEGLSSVNGRLHPMQQAFIDHDAFQCGYCTPGQILSAVACVHEGHAGNDADIREYMSGNICRCAAYPNILAAVKQARDEMEKL</sequence>
<dbReference type="PROSITE" id="PS00197">
    <property type="entry name" value="2FE2S_FER_1"/>
    <property type="match status" value="1"/>
</dbReference>
<evidence type="ECO:0000313" key="6">
    <source>
        <dbReference type="Proteomes" id="UP000390335"/>
    </source>
</evidence>
<dbReference type="InterPro" id="IPR012675">
    <property type="entry name" value="Beta-grasp_dom_sf"/>
</dbReference>
<dbReference type="Pfam" id="PF00111">
    <property type="entry name" value="Fer2"/>
    <property type="match status" value="1"/>
</dbReference>
<dbReference type="InterPro" id="IPR036010">
    <property type="entry name" value="2Fe-2S_ferredoxin-like_sf"/>
</dbReference>
<keyword evidence="1" id="KW-0479">Metal-binding</keyword>
<reference evidence="5 6" key="1">
    <citation type="journal article" date="2020" name="Genome Biol. Evol.">
        <title>Rhizobium dioscoreae sp. nov., a plant growth-promoting bacterium isolated from yam (Dioscorea species).</title>
        <authorList>
            <person name="Ouyabe M."/>
            <person name="Tanaka N."/>
            <person name="Shiwa Y."/>
            <person name="Fujita N."/>
            <person name="Kikuno H."/>
            <person name="Babil P."/>
            <person name="Shiwachi H."/>
        </authorList>
    </citation>
    <scope>NUCLEOTIDE SEQUENCE [LARGE SCALE GENOMIC DNA]</scope>
    <source>
        <strain evidence="5 6">S-93</strain>
    </source>
</reference>
<dbReference type="PANTHER" id="PTHR45331">
    <property type="entry name" value="OXIDOREDUCTASE, IRON-SULPHUR BINDING SUBUNIT-RELATED-RELATED"/>
    <property type="match status" value="1"/>
</dbReference>
<evidence type="ECO:0000259" key="4">
    <source>
        <dbReference type="PROSITE" id="PS51085"/>
    </source>
</evidence>
<dbReference type="Gene3D" id="1.10.150.120">
    <property type="entry name" value="[2Fe-2S]-binding domain"/>
    <property type="match status" value="1"/>
</dbReference>
<organism evidence="5 6">
    <name type="scientific">Rhizobium dioscoreae</name>
    <dbReference type="NCBI Taxonomy" id="2653122"/>
    <lineage>
        <taxon>Bacteria</taxon>
        <taxon>Pseudomonadati</taxon>
        <taxon>Pseudomonadota</taxon>
        <taxon>Alphaproteobacteria</taxon>
        <taxon>Hyphomicrobiales</taxon>
        <taxon>Rhizobiaceae</taxon>
        <taxon>Rhizobium/Agrobacterium group</taxon>
        <taxon>Rhizobium</taxon>
    </lineage>
</organism>
<evidence type="ECO:0000313" key="5">
    <source>
        <dbReference type="EMBL" id="GES51435.1"/>
    </source>
</evidence>
<keyword evidence="6" id="KW-1185">Reference proteome</keyword>
<dbReference type="InterPro" id="IPR001041">
    <property type="entry name" value="2Fe-2S_ferredoxin-type"/>
</dbReference>
<dbReference type="Proteomes" id="UP000390335">
    <property type="component" value="Unassembled WGS sequence"/>
</dbReference>
<dbReference type="InterPro" id="IPR006311">
    <property type="entry name" value="TAT_signal"/>
</dbReference>
<evidence type="ECO:0000256" key="3">
    <source>
        <dbReference type="ARBA" id="ARBA00023004"/>
    </source>
</evidence>
<dbReference type="InterPro" id="IPR002888">
    <property type="entry name" value="2Fe-2S-bd"/>
</dbReference>
<dbReference type="EMBL" id="BLAJ01000004">
    <property type="protein sequence ID" value="GES51435.1"/>
    <property type="molecule type" value="Genomic_DNA"/>
</dbReference>
<dbReference type="Pfam" id="PF01799">
    <property type="entry name" value="Fer2_2"/>
    <property type="match status" value="1"/>
</dbReference>
<dbReference type="Gene3D" id="3.10.20.30">
    <property type="match status" value="1"/>
</dbReference>
<dbReference type="PANTHER" id="PTHR45331:SF2">
    <property type="entry name" value="OXIDOREDUCTASE WITH IRON-SULFUR SUBUNIT"/>
    <property type="match status" value="1"/>
</dbReference>
<dbReference type="PROSITE" id="PS51085">
    <property type="entry name" value="2FE2S_FER_2"/>
    <property type="match status" value="1"/>
</dbReference>
<comment type="caution">
    <text evidence="5">The sequence shown here is derived from an EMBL/GenBank/DDBJ whole genome shotgun (WGS) entry which is preliminary data.</text>
</comment>
<dbReference type="SUPFAM" id="SSF47741">
    <property type="entry name" value="CO dehydrogenase ISP C-domain like"/>
    <property type="match status" value="1"/>
</dbReference>
<dbReference type="InterPro" id="IPR006058">
    <property type="entry name" value="2Fe2S_fd_BS"/>
</dbReference>
<dbReference type="CDD" id="cd00207">
    <property type="entry name" value="fer2"/>
    <property type="match status" value="1"/>
</dbReference>
<dbReference type="InterPro" id="IPR036884">
    <property type="entry name" value="2Fe-2S-bd_dom_sf"/>
</dbReference>
<proteinExistence type="predicted"/>
<name>A0ABQ0Z7D6_9HYPH</name>
<feature type="domain" description="2Fe-2S ferredoxin-type" evidence="4">
    <location>
        <begin position="50"/>
        <end position="126"/>
    </location>
</feature>
<gene>
    <name evidence="5" type="ORF">RsS93_40490</name>
</gene>
<dbReference type="SUPFAM" id="SSF54292">
    <property type="entry name" value="2Fe-2S ferredoxin-like"/>
    <property type="match status" value="1"/>
</dbReference>
<dbReference type="InterPro" id="IPR052914">
    <property type="entry name" value="Aldehyde_Oxdr_Iron-Sulfur"/>
</dbReference>
<evidence type="ECO:0000256" key="1">
    <source>
        <dbReference type="ARBA" id="ARBA00022723"/>
    </source>
</evidence>
<dbReference type="PROSITE" id="PS51318">
    <property type="entry name" value="TAT"/>
    <property type="match status" value="1"/>
</dbReference>
<accession>A0ABQ0Z7D6</accession>
<evidence type="ECO:0000256" key="2">
    <source>
        <dbReference type="ARBA" id="ARBA00023002"/>
    </source>
</evidence>